<evidence type="ECO:0000313" key="2">
    <source>
        <dbReference type="EMBL" id="AFN73606.1"/>
    </source>
</evidence>
<accession>I7A0W5</accession>
<evidence type="ECO:0000313" key="3">
    <source>
        <dbReference type="Proteomes" id="UP000009011"/>
    </source>
</evidence>
<name>I7A0W5_MELRP</name>
<evidence type="ECO:0000256" key="1">
    <source>
        <dbReference type="SAM" id="Phobius"/>
    </source>
</evidence>
<dbReference type="OrthoDB" id="877060at2"/>
<dbReference type="STRING" id="1191523.MROS_0362"/>
<dbReference type="Proteomes" id="UP000009011">
    <property type="component" value="Chromosome"/>
</dbReference>
<feature type="transmembrane region" description="Helical" evidence="1">
    <location>
        <begin position="238"/>
        <end position="256"/>
    </location>
</feature>
<sequence>MRFITEDLFNSPKPDEVKIDLKRITALWAFSEAAFGGILHILKIPLTGLFLSVAAVIFISLLAYYSEDKKIILKSALLAALVKAVVSPYSPLNSYFAIAVQAFLGYYLYTYVKSHRTATFLLGVITLLYSASQRLFMLTLLFGFTFWESLNEFADYIVLQFYQFDTSSGFSLSMMIITLYVGAHLIAGITVGLKAANIPKWVRRTYDNYKAYYIFHLITSDNFLTSEKKVKRWWQRPSGILFIVFCLFLLVFSYYLNNYNRFWGVVFMLLRSFTISFIWFSIISPIVIGKFKRFIEEEKFRHASEINSITDLFPSFRAIINNSWSVSRRYLGIERLIFFFSLSFFLLLTMNTENVQYKNYFRAY</sequence>
<keyword evidence="1" id="KW-1133">Transmembrane helix</keyword>
<dbReference type="AlphaFoldDB" id="I7A0W5"/>
<keyword evidence="3" id="KW-1185">Reference proteome</keyword>
<dbReference type="EMBL" id="CP003557">
    <property type="protein sequence ID" value="AFN73606.1"/>
    <property type="molecule type" value="Genomic_DNA"/>
</dbReference>
<protein>
    <submittedName>
        <fullName evidence="2">Uncharacterized protein</fullName>
    </submittedName>
</protein>
<feature type="transmembrane region" description="Helical" evidence="1">
    <location>
        <begin position="167"/>
        <end position="193"/>
    </location>
</feature>
<keyword evidence="1" id="KW-0472">Membrane</keyword>
<keyword evidence="1" id="KW-0812">Transmembrane</keyword>
<feature type="transmembrane region" description="Helical" evidence="1">
    <location>
        <begin position="336"/>
        <end position="352"/>
    </location>
</feature>
<dbReference type="eggNOG" id="ENOG502ZAZY">
    <property type="taxonomic scope" value="Bacteria"/>
</dbReference>
<feature type="transmembrane region" description="Helical" evidence="1">
    <location>
        <begin position="48"/>
        <end position="65"/>
    </location>
</feature>
<gene>
    <name evidence="2" type="ordered locus">MROS_0362</name>
</gene>
<dbReference type="KEGG" id="mro:MROS_0362"/>
<proteinExistence type="predicted"/>
<reference evidence="2 3" key="1">
    <citation type="journal article" date="2013" name="PLoS ONE">
        <title>Genomic analysis of Melioribacter roseus, facultatively anaerobic organotrophic bacterium representing a novel deep lineage within Bacteriodetes/Chlorobi group.</title>
        <authorList>
            <person name="Kadnikov V.V."/>
            <person name="Mardanov A.V."/>
            <person name="Podosokorskaya O.A."/>
            <person name="Gavrilov S.N."/>
            <person name="Kublanov I.V."/>
            <person name="Beletsky A.V."/>
            <person name="Bonch-Osmolovskaya E.A."/>
            <person name="Ravin N.V."/>
        </authorList>
    </citation>
    <scope>NUCLEOTIDE SEQUENCE [LARGE SCALE GENOMIC DNA]</scope>
    <source>
        <strain evidence="3">JCM 17771 / P3M-2</strain>
    </source>
</reference>
<dbReference type="RefSeq" id="WP_014855043.1">
    <property type="nucleotide sequence ID" value="NC_018178.1"/>
</dbReference>
<feature type="transmembrane region" description="Helical" evidence="1">
    <location>
        <begin position="119"/>
        <end position="147"/>
    </location>
</feature>
<feature type="transmembrane region" description="Helical" evidence="1">
    <location>
        <begin position="95"/>
        <end position="112"/>
    </location>
</feature>
<feature type="transmembrane region" description="Helical" evidence="1">
    <location>
        <begin position="262"/>
        <end position="288"/>
    </location>
</feature>
<organism evidence="2 3">
    <name type="scientific">Melioribacter roseus (strain DSM 23840 / JCM 17771 / VKM B-2668 / P3M-2)</name>
    <dbReference type="NCBI Taxonomy" id="1191523"/>
    <lineage>
        <taxon>Bacteria</taxon>
        <taxon>Pseudomonadati</taxon>
        <taxon>Ignavibacteriota</taxon>
        <taxon>Ignavibacteria</taxon>
        <taxon>Ignavibacteriales</taxon>
        <taxon>Melioribacteraceae</taxon>
        <taxon>Melioribacter</taxon>
    </lineage>
</organism>
<dbReference type="HOGENOM" id="CLU_760325_0_0_10"/>